<accession>A0ABN9XES1</accession>
<keyword evidence="2" id="KW-1185">Reference proteome</keyword>
<gene>
    <name evidence="1" type="ORF">PCOR1329_LOCUS74948</name>
</gene>
<proteinExistence type="predicted"/>
<sequence>MFTPADELPKKRDAGEAGVEGINLSAKGTEVAGISKKDRQMTKLLLLREDNFRGTARDQNVVVRLRVCPQMQVVLESSTAYYQKAGKDAKGKVTAADLLGQKLDDYLCMLLFRLSVAVVARPEEVVMVVAAAAHGTNPQESAPALMMLVEFGMRPKGPEARIKATRCFDVKAPTTIDGEEGEEAKWIFAVMSHPTVKAAPCVLKANGGRKYVSLLPEDDEAPRSKTAKELEKLIFK</sequence>
<reference evidence="1" key="1">
    <citation type="submission" date="2023-10" db="EMBL/GenBank/DDBJ databases">
        <authorList>
            <person name="Chen Y."/>
            <person name="Shah S."/>
            <person name="Dougan E. K."/>
            <person name="Thang M."/>
            <person name="Chan C."/>
        </authorList>
    </citation>
    <scope>NUCLEOTIDE SEQUENCE [LARGE SCALE GENOMIC DNA]</scope>
</reference>
<dbReference type="EMBL" id="CAUYUJ010020194">
    <property type="protein sequence ID" value="CAK0896491.1"/>
    <property type="molecule type" value="Genomic_DNA"/>
</dbReference>
<organism evidence="1 2">
    <name type="scientific">Prorocentrum cordatum</name>
    <dbReference type="NCBI Taxonomy" id="2364126"/>
    <lineage>
        <taxon>Eukaryota</taxon>
        <taxon>Sar</taxon>
        <taxon>Alveolata</taxon>
        <taxon>Dinophyceae</taxon>
        <taxon>Prorocentrales</taxon>
        <taxon>Prorocentraceae</taxon>
        <taxon>Prorocentrum</taxon>
    </lineage>
</organism>
<evidence type="ECO:0000313" key="2">
    <source>
        <dbReference type="Proteomes" id="UP001189429"/>
    </source>
</evidence>
<evidence type="ECO:0000313" key="1">
    <source>
        <dbReference type="EMBL" id="CAK0896491.1"/>
    </source>
</evidence>
<protein>
    <submittedName>
        <fullName evidence="1">Uncharacterized protein</fullName>
    </submittedName>
</protein>
<dbReference type="Proteomes" id="UP001189429">
    <property type="component" value="Unassembled WGS sequence"/>
</dbReference>
<comment type="caution">
    <text evidence="1">The sequence shown here is derived from an EMBL/GenBank/DDBJ whole genome shotgun (WGS) entry which is preliminary data.</text>
</comment>
<name>A0ABN9XES1_9DINO</name>